<keyword evidence="2" id="KW-0808">Transferase</keyword>
<protein>
    <submittedName>
        <fullName evidence="2">Glycosyltransferase</fullName>
    </submittedName>
</protein>
<evidence type="ECO:0000259" key="1">
    <source>
        <dbReference type="Pfam" id="PF13439"/>
    </source>
</evidence>
<gene>
    <name evidence="2" type="ORF">F3N42_03515</name>
</gene>
<dbReference type="GO" id="GO:0016757">
    <property type="term" value="F:glycosyltransferase activity"/>
    <property type="evidence" value="ECO:0007669"/>
    <property type="project" value="UniProtKB-ARBA"/>
</dbReference>
<accession>A0A5N0TEM1</accession>
<comment type="caution">
    <text evidence="2">The sequence shown here is derived from an EMBL/GenBank/DDBJ whole genome shotgun (WGS) entry which is preliminary data.</text>
</comment>
<feature type="domain" description="Glycosyltransferase subfamily 4-like N-terminal" evidence="1">
    <location>
        <begin position="411"/>
        <end position="602"/>
    </location>
</feature>
<dbReference type="InterPro" id="IPR028098">
    <property type="entry name" value="Glyco_trans_4-like_N"/>
</dbReference>
<dbReference type="AlphaFoldDB" id="A0A5N0TEM1"/>
<name>A0A5N0TEM1_9GAMM</name>
<reference evidence="2 3" key="1">
    <citation type="submission" date="2019-09" db="EMBL/GenBank/DDBJ databases">
        <title>Wenzhouxiangella sp. Genome sequencing and assembly.</title>
        <authorList>
            <person name="Zhang R."/>
        </authorList>
    </citation>
    <scope>NUCLEOTIDE SEQUENCE [LARGE SCALE GENOMIC DNA]</scope>
    <source>
        <strain evidence="2 3">W260</strain>
    </source>
</reference>
<dbReference type="Proteomes" id="UP000325372">
    <property type="component" value="Unassembled WGS sequence"/>
</dbReference>
<dbReference type="SUPFAM" id="SSF53756">
    <property type="entry name" value="UDP-Glycosyltransferase/glycogen phosphorylase"/>
    <property type="match status" value="2"/>
</dbReference>
<evidence type="ECO:0000313" key="2">
    <source>
        <dbReference type="EMBL" id="KAA9133430.1"/>
    </source>
</evidence>
<dbReference type="Gene3D" id="3.40.50.2000">
    <property type="entry name" value="Glycogen Phosphorylase B"/>
    <property type="match status" value="3"/>
</dbReference>
<proteinExistence type="predicted"/>
<organism evidence="2 3">
    <name type="scientific">Marinihelvus fidelis</name>
    <dbReference type="NCBI Taxonomy" id="2613842"/>
    <lineage>
        <taxon>Bacteria</taxon>
        <taxon>Pseudomonadati</taxon>
        <taxon>Pseudomonadota</taxon>
        <taxon>Gammaproteobacteria</taxon>
        <taxon>Chromatiales</taxon>
        <taxon>Wenzhouxiangellaceae</taxon>
        <taxon>Marinihelvus</taxon>
    </lineage>
</organism>
<dbReference type="RefSeq" id="WP_150862991.1">
    <property type="nucleotide sequence ID" value="NZ_VYXP01000002.1"/>
</dbReference>
<dbReference type="PANTHER" id="PTHR12526">
    <property type="entry name" value="GLYCOSYLTRANSFERASE"/>
    <property type="match status" value="1"/>
</dbReference>
<keyword evidence="3" id="KW-1185">Reference proteome</keyword>
<dbReference type="EMBL" id="VYXP01000002">
    <property type="protein sequence ID" value="KAA9133430.1"/>
    <property type="molecule type" value="Genomic_DNA"/>
</dbReference>
<dbReference type="CDD" id="cd03801">
    <property type="entry name" value="GT4_PimA-like"/>
    <property type="match status" value="1"/>
</dbReference>
<sequence length="791" mass="86698">MRVLIISLEAPLDDGRVASGNAVRTRQLRRALEGAGHDTTQAWLAPRGQRADGAFHTRDQLAGIIRSERPDVLLVGWWELLSLLPYELDAPVVLDFIAPRPLESLFETPGRVAAEMGRLRLALRRVDLVLVGTAGQAGLLHYPLIEAGFDLRQANPVCVVPMAGDICPGQPPEPGTAPLTLVAGGVDWPWRDAGDYLDAIEAAVAGSDGRLALVRLGDQGPDGRAGLLSHGDYEALLSGQAHIGVELGHANIERRHSLSFRAIDFLRHGLPLLCSDHLPIARWVEAYDAGWVVSDPADIAAILERLRRDPEAWRRCRDNALRLATERFEPDTAAAPLLRWMASPRPAPRLAVHGVAEADPPVIGVPPLRERLARRYRLARRVLLARMLGRKPCGDAIVMVTRSDLFPTDHGAAVKIVETARGLASHDREVALVTDDRKHWLRVSEDGHFEKVRYPWWLKLFARPLPWVKLDHYTRDIPESNAFLYLPMTDGSWFWRVLHVAGRTGAGVLQAEFPAYALPCRQAADVLGAATVLVEHNVEYARLRDQVPELSDDQFRRLRAIEIDLCNRADAVICVSDNDRQRLAEDGVHPGLLHTVPHGINLVAFDSAVAAPARSQFGIPDHALLMAYHGTFAYPPNRDALQMFADEILPRLQAEGIDAHVLAIGHSPPSGLHPKIHCTGSVETVPPWLKAADMAVVPLRDGGGTRMKIVDCFAAGLPVISTAKGIEGIPVVDGREAMVRDEWDTLCAAVANVAADPALAERLRSGGRALAESLDWSEIARRYLAIQSTLR</sequence>
<dbReference type="Pfam" id="PF13692">
    <property type="entry name" value="Glyco_trans_1_4"/>
    <property type="match status" value="1"/>
</dbReference>
<dbReference type="PANTHER" id="PTHR12526:SF600">
    <property type="entry name" value="GLYCOSYL TRANSFERASE GROUP 1"/>
    <property type="match status" value="1"/>
</dbReference>
<evidence type="ECO:0000313" key="3">
    <source>
        <dbReference type="Proteomes" id="UP000325372"/>
    </source>
</evidence>
<dbReference type="Pfam" id="PF13439">
    <property type="entry name" value="Glyco_transf_4"/>
    <property type="match status" value="1"/>
</dbReference>